<organism evidence="1 2">
    <name type="scientific">Flavobacterium frigoris (strain PS1)</name>
    <dbReference type="NCBI Taxonomy" id="1086011"/>
    <lineage>
        <taxon>Bacteria</taxon>
        <taxon>Pseudomonadati</taxon>
        <taxon>Bacteroidota</taxon>
        <taxon>Flavobacteriia</taxon>
        <taxon>Flavobacteriales</taxon>
        <taxon>Flavobacteriaceae</taxon>
        <taxon>Flavobacterium</taxon>
    </lineage>
</organism>
<reference evidence="1 2" key="1">
    <citation type="journal article" date="2014" name="Acta Crystallogr. D">
        <title>Structure-based characterization and antifreeze properties of a hyperactive ice-binding protein from the Antarctic bacterium Flavobacterium frigoris PS1.</title>
        <authorList>
            <person name="Do H."/>
            <person name="Kim S.J."/>
            <person name="Kim H.J."/>
            <person name="Lee J.H."/>
        </authorList>
    </citation>
    <scope>NUCLEOTIDE SEQUENCE [LARGE SCALE GENOMIC DNA]</scope>
    <source>
        <strain evidence="1 2">PS1</strain>
    </source>
</reference>
<evidence type="ECO:0000313" key="1">
    <source>
        <dbReference type="EMBL" id="EIA10212.1"/>
    </source>
</evidence>
<dbReference type="Proteomes" id="UP000005566">
    <property type="component" value="Unassembled WGS sequence"/>
</dbReference>
<comment type="caution">
    <text evidence="1">The sequence shown here is derived from an EMBL/GenBank/DDBJ whole genome shotgun (WGS) entry which is preliminary data.</text>
</comment>
<dbReference type="RefSeq" id="WP_007136484.1">
    <property type="nucleotide sequence ID" value="NZ_AHKF01000008.1"/>
</dbReference>
<gene>
    <name evidence="1" type="ORF">HJ01_00307</name>
</gene>
<sequence length="303" mass="35011">MLISSKQKFYLSLLGELITSPYEYGKNFIKWHFIKSKNKSDKNKKRIPVKTNKLAVCIHEWGGYEGKRLKKIKNIPEFECGLDYQLLRFKDYKGSYDLNLTLTISDFDLLKSEINNVNIKKVSNVGMDFSGYEVFFESIKEEDNQYVILTNTSVSKKQTDFIDDYLDFFKANESIGMMGVSFNTKMYQSLIRNNFNPHLQSFFLITTTEVLKEVVSKNGSFPGSGIDHKLALIKYGEIKLSRTVMDLGYKLGCVLDNGQPLLFDKNNFTDNGRHSWDSFFGDYRLNLLEPNSINTLNSKKIKK</sequence>
<proteinExistence type="predicted"/>
<evidence type="ECO:0000313" key="2">
    <source>
        <dbReference type="Proteomes" id="UP000005566"/>
    </source>
</evidence>
<name>H7FMK0_FLAFP</name>
<dbReference type="AlphaFoldDB" id="H7FMK0"/>
<dbReference type="PATRIC" id="fig|1086011.3.peg.299"/>
<protein>
    <submittedName>
        <fullName evidence="1">Uncharacterized protein</fullName>
    </submittedName>
</protein>
<keyword evidence="2" id="KW-1185">Reference proteome</keyword>
<accession>H7FMK0</accession>
<dbReference type="OrthoDB" id="767835at2"/>
<dbReference type="STRING" id="1086011.HJ01_00307"/>
<dbReference type="EMBL" id="AHKF01000008">
    <property type="protein sequence ID" value="EIA10212.1"/>
    <property type="molecule type" value="Genomic_DNA"/>
</dbReference>